<dbReference type="PANTHER" id="PTHR36966">
    <property type="entry name" value="REP-ASSOCIATED TYROSINE TRANSPOSASE"/>
    <property type="match status" value="1"/>
</dbReference>
<dbReference type="Proteomes" id="UP000198926">
    <property type="component" value="Unassembled WGS sequence"/>
</dbReference>
<feature type="domain" description="Transposase IS200-like" evidence="1">
    <location>
        <begin position="9"/>
        <end position="132"/>
    </location>
</feature>
<organism evidence="2 3">
    <name type="scientific">Yoonia litorea</name>
    <dbReference type="NCBI Taxonomy" id="1123755"/>
    <lineage>
        <taxon>Bacteria</taxon>
        <taxon>Pseudomonadati</taxon>
        <taxon>Pseudomonadota</taxon>
        <taxon>Alphaproteobacteria</taxon>
        <taxon>Rhodobacterales</taxon>
        <taxon>Paracoccaceae</taxon>
        <taxon>Yoonia</taxon>
    </lineage>
</organism>
<dbReference type="Gene3D" id="3.30.70.1290">
    <property type="entry name" value="Transposase IS200-like"/>
    <property type="match status" value="1"/>
</dbReference>
<dbReference type="OrthoDB" id="9794403at2"/>
<dbReference type="PANTHER" id="PTHR36966:SF1">
    <property type="entry name" value="REP-ASSOCIATED TYROSINE TRANSPOSASE"/>
    <property type="match status" value="1"/>
</dbReference>
<protein>
    <submittedName>
        <fullName evidence="2">Putative transposase</fullName>
    </submittedName>
</protein>
<dbReference type="STRING" id="1123755.SAMN05444714_0459"/>
<proteinExistence type="predicted"/>
<dbReference type="GO" id="GO:0043565">
    <property type="term" value="F:sequence-specific DNA binding"/>
    <property type="evidence" value="ECO:0007669"/>
    <property type="project" value="TreeGrafter"/>
</dbReference>
<gene>
    <name evidence="2" type="ORF">SAMN05444714_0459</name>
</gene>
<dbReference type="SMART" id="SM01321">
    <property type="entry name" value="Y1_Tnp"/>
    <property type="match status" value="1"/>
</dbReference>
<dbReference type="SUPFAM" id="SSF143422">
    <property type="entry name" value="Transposase IS200-like"/>
    <property type="match status" value="1"/>
</dbReference>
<dbReference type="GO" id="GO:0004803">
    <property type="term" value="F:transposase activity"/>
    <property type="evidence" value="ECO:0007669"/>
    <property type="project" value="InterPro"/>
</dbReference>
<dbReference type="EMBL" id="FOZM01000001">
    <property type="protein sequence ID" value="SFS01841.1"/>
    <property type="molecule type" value="Genomic_DNA"/>
</dbReference>
<dbReference type="AlphaFoldDB" id="A0A1I6LEE0"/>
<dbReference type="NCBIfam" id="NF047646">
    <property type="entry name" value="REP_Tyr_transpos"/>
    <property type="match status" value="1"/>
</dbReference>
<dbReference type="RefSeq" id="WP_090203458.1">
    <property type="nucleotide sequence ID" value="NZ_FOZM01000001.1"/>
</dbReference>
<sequence length="188" mass="21685">MTQEQPLFVPGGTYLFTVRLQDAREDLLVKHIDVLRDATRLCRKRWPFGIPAAVILPNQLHMIWSLPEGDADIGKRWRLIKTGFSRHVPAPDYVQPSHARRGDKGIWQRGFWEHLIRNQQDFDRHTHVISTAPVQAGLVRRASDWPYSSLHHQRRRRVRTIGLAPLGPDQAVDVRSRQTALTGTSEMH</sequence>
<evidence type="ECO:0000313" key="3">
    <source>
        <dbReference type="Proteomes" id="UP000198926"/>
    </source>
</evidence>
<dbReference type="InterPro" id="IPR036515">
    <property type="entry name" value="Transposase_17_sf"/>
</dbReference>
<dbReference type="InterPro" id="IPR052715">
    <property type="entry name" value="RAYT_transposase"/>
</dbReference>
<evidence type="ECO:0000313" key="2">
    <source>
        <dbReference type="EMBL" id="SFS01841.1"/>
    </source>
</evidence>
<dbReference type="InterPro" id="IPR002686">
    <property type="entry name" value="Transposase_17"/>
</dbReference>
<dbReference type="GO" id="GO:0006313">
    <property type="term" value="P:DNA transposition"/>
    <property type="evidence" value="ECO:0007669"/>
    <property type="project" value="InterPro"/>
</dbReference>
<evidence type="ECO:0000259" key="1">
    <source>
        <dbReference type="SMART" id="SM01321"/>
    </source>
</evidence>
<keyword evidence="3" id="KW-1185">Reference proteome</keyword>
<name>A0A1I6LEE0_9RHOB</name>
<reference evidence="2 3" key="1">
    <citation type="submission" date="2016-10" db="EMBL/GenBank/DDBJ databases">
        <authorList>
            <person name="de Groot N.N."/>
        </authorList>
    </citation>
    <scope>NUCLEOTIDE SEQUENCE [LARGE SCALE GENOMIC DNA]</scope>
    <source>
        <strain evidence="2 3">DSM 29433</strain>
    </source>
</reference>
<accession>A0A1I6LEE0</accession>